<dbReference type="AlphaFoldDB" id="A0ABD5NAW8"/>
<keyword evidence="2" id="KW-1185">Reference proteome</keyword>
<accession>A0ABD5NAW8</accession>
<evidence type="ECO:0000313" key="2">
    <source>
        <dbReference type="Proteomes" id="UP001595660"/>
    </source>
</evidence>
<dbReference type="EMBL" id="JBHRWN010000002">
    <property type="protein sequence ID" value="MFC3476440.1"/>
    <property type="molecule type" value="Genomic_DNA"/>
</dbReference>
<reference evidence="1 2" key="1">
    <citation type="journal article" date="2019" name="Int. J. Syst. Evol. Microbiol.">
        <title>The Global Catalogue of Microorganisms (GCM) 10K type strain sequencing project: providing services to taxonomists for standard genome sequencing and annotation.</title>
        <authorList>
            <consortium name="The Broad Institute Genomics Platform"/>
            <consortium name="The Broad Institute Genome Sequencing Center for Infectious Disease"/>
            <person name="Wu L."/>
            <person name="Ma J."/>
        </authorList>
    </citation>
    <scope>NUCLEOTIDE SEQUENCE [LARGE SCALE GENOMIC DNA]</scope>
    <source>
        <strain evidence="1 2">CGMCC 1.12562</strain>
    </source>
</reference>
<organism evidence="1 2">
    <name type="scientific">Halobacterium litoreum</name>
    <dbReference type="NCBI Taxonomy" id="2039234"/>
    <lineage>
        <taxon>Archaea</taxon>
        <taxon>Methanobacteriati</taxon>
        <taxon>Methanobacteriota</taxon>
        <taxon>Stenosarchaea group</taxon>
        <taxon>Halobacteria</taxon>
        <taxon>Halobacteriales</taxon>
        <taxon>Halobacteriaceae</taxon>
        <taxon>Halobacterium</taxon>
    </lineage>
</organism>
<name>A0ABD5NAW8_9EURY</name>
<protein>
    <recommendedName>
        <fullName evidence="3">ParB-like nuclease domain-containing protein</fullName>
    </recommendedName>
</protein>
<sequence>MSVGSAFGTLDDWLRGAGRRLVAERPELRGYLLRARDGYARAYVAARTATNRLRYDAPPEPYRLISVDPARIERVVEFDPPKFRVAGEVAGGDWDRGDDRFAEMDVYRAYERHFEDGVSWADTEFFDRIVAEIEAGVPNWGCTSREAFEARCERLDDLYDTIAREGYYTQDELLESGVSDPIKPQHELKTERLKDEIAVHVGRDGDLLFEDGRNRLSIAKILGLESVPVRVLRRHADWQAVRDRYVRGDPALADWDHPDLAALEFDSR</sequence>
<evidence type="ECO:0000313" key="1">
    <source>
        <dbReference type="EMBL" id="MFC3476440.1"/>
    </source>
</evidence>
<dbReference type="GeneID" id="69117652"/>
<comment type="caution">
    <text evidence="1">The sequence shown here is derived from an EMBL/GenBank/DDBJ whole genome shotgun (WGS) entry which is preliminary data.</text>
</comment>
<gene>
    <name evidence="1" type="ORF">ACFOKC_01740</name>
</gene>
<dbReference type="RefSeq" id="WP_232572411.1">
    <property type="nucleotide sequence ID" value="NZ_CP089466.1"/>
</dbReference>
<dbReference type="Proteomes" id="UP001595660">
    <property type="component" value="Unassembled WGS sequence"/>
</dbReference>
<evidence type="ECO:0008006" key="3">
    <source>
        <dbReference type="Google" id="ProtNLM"/>
    </source>
</evidence>
<proteinExistence type="predicted"/>